<dbReference type="EMBL" id="MTHB01000165">
    <property type="protein sequence ID" value="OXC75574.1"/>
    <property type="molecule type" value="Genomic_DNA"/>
</dbReference>
<organism evidence="1 2">
    <name type="scientific">Caballeronia sordidicola</name>
    <name type="common">Burkholderia sordidicola</name>
    <dbReference type="NCBI Taxonomy" id="196367"/>
    <lineage>
        <taxon>Bacteria</taxon>
        <taxon>Pseudomonadati</taxon>
        <taxon>Pseudomonadota</taxon>
        <taxon>Betaproteobacteria</taxon>
        <taxon>Burkholderiales</taxon>
        <taxon>Burkholderiaceae</taxon>
        <taxon>Caballeronia</taxon>
    </lineage>
</organism>
<reference evidence="2" key="1">
    <citation type="submission" date="2017-01" db="EMBL/GenBank/DDBJ databases">
        <title>Genome Analysis of Deinococcus marmoris KOPRI26562.</title>
        <authorList>
            <person name="Kim J.H."/>
            <person name="Oh H.-M."/>
        </authorList>
    </citation>
    <scope>NUCLEOTIDE SEQUENCE [LARGE SCALE GENOMIC DNA]</scope>
    <source>
        <strain evidence="2">PAMC 26633</strain>
    </source>
</reference>
<dbReference type="Proteomes" id="UP000214720">
    <property type="component" value="Unassembled WGS sequence"/>
</dbReference>
<name>A0A226WWL1_CABSO</name>
<accession>A0A226WWL1</accession>
<comment type="caution">
    <text evidence="1">The sequence shown here is derived from an EMBL/GenBank/DDBJ whole genome shotgun (WGS) entry which is preliminary data.</text>
</comment>
<proteinExistence type="predicted"/>
<gene>
    <name evidence="1" type="ORF">BSU04_25435</name>
</gene>
<protein>
    <submittedName>
        <fullName evidence="1">Uncharacterized protein</fullName>
    </submittedName>
</protein>
<evidence type="ECO:0000313" key="1">
    <source>
        <dbReference type="EMBL" id="OXC75574.1"/>
    </source>
</evidence>
<evidence type="ECO:0000313" key="2">
    <source>
        <dbReference type="Proteomes" id="UP000214720"/>
    </source>
</evidence>
<dbReference type="AlphaFoldDB" id="A0A226WWL1"/>
<sequence>MIATMQSTSRNDDMVESLGDVSDHHHATAQPGVGLVLFGHGFVLRDRQTEQPLMHVQYRVRSSSGVISSGVTDARGRTARIETLRAQNVTIEIQH</sequence>